<keyword evidence="2 8" id="KW-0813">Transport</keyword>
<feature type="signal peptide" evidence="10">
    <location>
        <begin position="1"/>
        <end position="25"/>
    </location>
</feature>
<evidence type="ECO:0000256" key="9">
    <source>
        <dbReference type="RuleBase" id="RU003357"/>
    </source>
</evidence>
<evidence type="ECO:0000256" key="3">
    <source>
        <dbReference type="ARBA" id="ARBA00022452"/>
    </source>
</evidence>
<dbReference type="InterPro" id="IPR036942">
    <property type="entry name" value="Beta-barrel_TonB_sf"/>
</dbReference>
<gene>
    <name evidence="13" type="ORF">E0W69_010665</name>
</gene>
<evidence type="ECO:0000256" key="1">
    <source>
        <dbReference type="ARBA" id="ARBA00004571"/>
    </source>
</evidence>
<evidence type="ECO:0000259" key="12">
    <source>
        <dbReference type="Pfam" id="PF07715"/>
    </source>
</evidence>
<feature type="chain" id="PRO_5024452190" evidence="10">
    <location>
        <begin position="26"/>
        <end position="979"/>
    </location>
</feature>
<proteinExistence type="inferred from homology"/>
<keyword evidence="4 8" id="KW-0812">Transmembrane</keyword>
<dbReference type="KEGG" id="arac:E0W69_010665"/>
<keyword evidence="6 8" id="KW-0472">Membrane</keyword>
<evidence type="ECO:0000256" key="7">
    <source>
        <dbReference type="ARBA" id="ARBA00023237"/>
    </source>
</evidence>
<name>A0A5P2GC06_9BACT</name>
<sequence length="979" mass="106828">MRKGQLFKCSIFVLFTILIKSQVFAQAGKVKVSGQVTADTSSADGISIVLQSTNKVIGKTNASGSFQVNVLANSTLLFSKSGFDNQTFLVNSDTTLNVALHPFTNIMPEVVVIGYGTAKKSDLTGSIVTVSSKDFQKGSITTPDQLIAGKAAGVTVTSNSGAPGAGSTIRIRGGTSLNASNSPLIVIDGVPLDNNSVYGASDPLSLINPNDIASFNILKDASATAIYGNRASNGVIIITTKSGTSGRLKVDFNAVLSQAVKRNEVKLLNGNQIRQIVNEKGTDAQKALLGTANTNWQDQIFQKALGGVYNLGISGGIKKLPYRLSVGFTGQDGILKTSNLKRTSVDLNIRPTFFNNTLHIDFNVKGIYMTNRFANESAIGAALSMDPTQPVYANNTLGGFYEWTDGNGVPIQQAVKNPLAQLLMYKSTSVVRRSIGNMKVDYHLPSLPELTMNVNGGYDISSSDGSSFIPEYAALDYQQGGSVTKYQQRKTNYVFDAYLNYKKYFDKIQSNVDFTGGYSYQEFFSGAPGFNNTNVAGTVLSTSIADSSRNVLLSFYGRLNYTFKEKYLLTATVRRDGTSRFSPNNRWGTFPSIALAWKIKEESFLKNVNAVSDLKLRLGYGVTGNQDVGSFYPYLPIYRVSSNVAQYVFGNTGYYTYRAEAYDPNIKWETTASYNAGIDFGFFKNRLTGSIDAYYKKTSNLLADIQTAAGANLSNHVLTNVGNIESKGIELALNAKIVQGNKFNWSVNTNVAYNNNKILKLSNVSDSTTQGILSGTISGGSGNSIQIQTVGYSLNTFYVYKQAYDKNGKPEEGVYADVNNNSGNLFYRYKSPNPKVTLGFTSNFDYDKWSLSFTLRGNFGNYVYNNVKASGDAYNSISNTQGYIGNANRDYLHTGFTNSQYFSDYYVENASFVRMDNVNLGYDFGDVFNHKARLSVSGTVQNVFVITKYTGLDPEVYSGIDNNAYPRPRTYSLGVNLQF</sequence>
<dbReference type="InterPro" id="IPR023996">
    <property type="entry name" value="TonB-dep_OMP_SusC/RagA"/>
</dbReference>
<evidence type="ECO:0000256" key="2">
    <source>
        <dbReference type="ARBA" id="ARBA00022448"/>
    </source>
</evidence>
<keyword evidence="7 8" id="KW-0998">Cell outer membrane</keyword>
<keyword evidence="5 9" id="KW-0798">TonB box</keyword>
<dbReference type="InterPro" id="IPR008969">
    <property type="entry name" value="CarboxyPept-like_regulatory"/>
</dbReference>
<dbReference type="Pfam" id="PF00593">
    <property type="entry name" value="TonB_dep_Rec_b-barrel"/>
    <property type="match status" value="1"/>
</dbReference>
<evidence type="ECO:0000256" key="4">
    <source>
        <dbReference type="ARBA" id="ARBA00022692"/>
    </source>
</evidence>
<feature type="domain" description="TonB-dependent receptor plug" evidence="12">
    <location>
        <begin position="120"/>
        <end position="235"/>
    </location>
</feature>
<evidence type="ECO:0000256" key="8">
    <source>
        <dbReference type="PROSITE-ProRule" id="PRU01360"/>
    </source>
</evidence>
<evidence type="ECO:0000259" key="11">
    <source>
        <dbReference type="Pfam" id="PF00593"/>
    </source>
</evidence>
<dbReference type="InterPro" id="IPR037066">
    <property type="entry name" value="Plug_dom_sf"/>
</dbReference>
<dbReference type="SUPFAM" id="SSF56935">
    <property type="entry name" value="Porins"/>
    <property type="match status" value="1"/>
</dbReference>
<comment type="subcellular location">
    <subcellularLocation>
        <location evidence="1 8">Cell outer membrane</location>
        <topology evidence="1 8">Multi-pass membrane protein</topology>
    </subcellularLocation>
</comment>
<dbReference type="Gene3D" id="2.40.170.20">
    <property type="entry name" value="TonB-dependent receptor, beta-barrel domain"/>
    <property type="match status" value="1"/>
</dbReference>
<dbReference type="InterPro" id="IPR023997">
    <property type="entry name" value="TonB-dep_OMP_SusC/RagA_CS"/>
</dbReference>
<dbReference type="RefSeq" id="WP_131330047.1">
    <property type="nucleotide sequence ID" value="NZ_CP044016.1"/>
</dbReference>
<keyword evidence="14" id="KW-1185">Reference proteome</keyword>
<dbReference type="GO" id="GO:0009279">
    <property type="term" value="C:cell outer membrane"/>
    <property type="evidence" value="ECO:0007669"/>
    <property type="project" value="UniProtKB-SubCell"/>
</dbReference>
<dbReference type="AlphaFoldDB" id="A0A5P2GC06"/>
<comment type="similarity">
    <text evidence="8 9">Belongs to the TonB-dependent receptor family.</text>
</comment>
<dbReference type="InterPro" id="IPR039426">
    <property type="entry name" value="TonB-dep_rcpt-like"/>
</dbReference>
<feature type="domain" description="TonB-dependent receptor-like beta-barrel" evidence="11">
    <location>
        <begin position="426"/>
        <end position="768"/>
    </location>
</feature>
<evidence type="ECO:0000313" key="13">
    <source>
        <dbReference type="EMBL" id="QES89101.1"/>
    </source>
</evidence>
<dbReference type="SUPFAM" id="SSF49464">
    <property type="entry name" value="Carboxypeptidase regulatory domain-like"/>
    <property type="match status" value="1"/>
</dbReference>
<dbReference type="NCBIfam" id="TIGR04056">
    <property type="entry name" value="OMP_RagA_SusC"/>
    <property type="match status" value="1"/>
</dbReference>
<dbReference type="Pfam" id="PF07715">
    <property type="entry name" value="Plug"/>
    <property type="match status" value="1"/>
</dbReference>
<dbReference type="EMBL" id="CP044016">
    <property type="protein sequence ID" value="QES89101.1"/>
    <property type="molecule type" value="Genomic_DNA"/>
</dbReference>
<dbReference type="PROSITE" id="PS52016">
    <property type="entry name" value="TONB_DEPENDENT_REC_3"/>
    <property type="match status" value="1"/>
</dbReference>
<evidence type="ECO:0000313" key="14">
    <source>
        <dbReference type="Proteomes" id="UP000292424"/>
    </source>
</evidence>
<reference evidence="13 14" key="1">
    <citation type="submission" date="2019-09" db="EMBL/GenBank/DDBJ databases">
        <title>Complete genome sequence of Arachidicoccus sp. B3-10 isolated from apple orchard soil.</title>
        <authorList>
            <person name="Kim H.S."/>
            <person name="Han K.-I."/>
            <person name="Suh M.K."/>
            <person name="Lee K.C."/>
            <person name="Eom M.K."/>
            <person name="Kim J.-S."/>
            <person name="Kang S.W."/>
            <person name="Sin Y."/>
            <person name="Lee J.-S."/>
        </authorList>
    </citation>
    <scope>NUCLEOTIDE SEQUENCE [LARGE SCALE GENOMIC DNA]</scope>
    <source>
        <strain evidence="13 14">B3-10</strain>
    </source>
</reference>
<evidence type="ECO:0000256" key="6">
    <source>
        <dbReference type="ARBA" id="ARBA00023136"/>
    </source>
</evidence>
<keyword evidence="10" id="KW-0732">Signal</keyword>
<evidence type="ECO:0000256" key="5">
    <source>
        <dbReference type="ARBA" id="ARBA00023077"/>
    </source>
</evidence>
<dbReference type="InterPro" id="IPR012910">
    <property type="entry name" value="Plug_dom"/>
</dbReference>
<evidence type="ECO:0000256" key="10">
    <source>
        <dbReference type="SAM" id="SignalP"/>
    </source>
</evidence>
<dbReference type="Proteomes" id="UP000292424">
    <property type="component" value="Chromosome"/>
</dbReference>
<dbReference type="NCBIfam" id="TIGR04057">
    <property type="entry name" value="SusC_RagA_signa"/>
    <property type="match status" value="1"/>
</dbReference>
<dbReference type="InterPro" id="IPR000531">
    <property type="entry name" value="Beta-barrel_TonB"/>
</dbReference>
<protein>
    <submittedName>
        <fullName evidence="13">SusC/RagA family TonB-linked outer membrane protein</fullName>
    </submittedName>
</protein>
<dbReference type="OrthoDB" id="9768177at2"/>
<keyword evidence="3 8" id="KW-1134">Transmembrane beta strand</keyword>
<dbReference type="Gene3D" id="2.170.130.10">
    <property type="entry name" value="TonB-dependent receptor, plug domain"/>
    <property type="match status" value="1"/>
</dbReference>
<accession>A0A5P2GC06</accession>
<organism evidence="13 14">
    <name type="scientific">Rhizosphaericola mali</name>
    <dbReference type="NCBI Taxonomy" id="2545455"/>
    <lineage>
        <taxon>Bacteria</taxon>
        <taxon>Pseudomonadati</taxon>
        <taxon>Bacteroidota</taxon>
        <taxon>Chitinophagia</taxon>
        <taxon>Chitinophagales</taxon>
        <taxon>Chitinophagaceae</taxon>
        <taxon>Rhizosphaericola</taxon>
    </lineage>
</organism>